<name>A0A6I4V973_9SPHN</name>
<dbReference type="PANTHER" id="PTHR31851">
    <property type="entry name" value="FE(2+)/MN(2+) TRANSPORTER PCL1"/>
    <property type="match status" value="1"/>
</dbReference>
<evidence type="ECO:0000256" key="2">
    <source>
        <dbReference type="ARBA" id="ARBA00022692"/>
    </source>
</evidence>
<sequence>MARRDRDLVSEHSSASIRNRLRYPRGESALGDFMLGGVDGVVTTFAVVAGSAGGQLTTVIVIILGIANLIADGFSMAVSNYLGTRASQEEVRQSRSDEEWQITEFPEGEMAEIRQIFEQKGFEGATLDEIVSVISADRKVWVDTMMAEELRLSEVSKRPARAALTTFVAFSLCGSIPLIPFLGSFGTFDEMFRISTLLGAATFFILGIGKGWAVGISPLRSGLQTLAVGGAAAALAYAAGHFLHSMFAG</sequence>
<proteinExistence type="predicted"/>
<gene>
    <name evidence="6" type="ORF">GRI43_13280</name>
</gene>
<evidence type="ECO:0000256" key="1">
    <source>
        <dbReference type="ARBA" id="ARBA00004127"/>
    </source>
</evidence>
<keyword evidence="7" id="KW-1185">Reference proteome</keyword>
<dbReference type="OrthoDB" id="5506246at2"/>
<feature type="transmembrane region" description="Helical" evidence="5">
    <location>
        <begin position="194"/>
        <end position="213"/>
    </location>
</feature>
<evidence type="ECO:0000256" key="5">
    <source>
        <dbReference type="SAM" id="Phobius"/>
    </source>
</evidence>
<feature type="transmembrane region" description="Helical" evidence="5">
    <location>
        <begin position="59"/>
        <end position="82"/>
    </location>
</feature>
<dbReference type="Pfam" id="PF01988">
    <property type="entry name" value="VIT1"/>
    <property type="match status" value="1"/>
</dbReference>
<dbReference type="AlphaFoldDB" id="A0A6I4V973"/>
<evidence type="ECO:0000256" key="3">
    <source>
        <dbReference type="ARBA" id="ARBA00022989"/>
    </source>
</evidence>
<comment type="caution">
    <text evidence="6">The sequence shown here is derived from an EMBL/GenBank/DDBJ whole genome shotgun (WGS) entry which is preliminary data.</text>
</comment>
<dbReference type="GO" id="GO:0005384">
    <property type="term" value="F:manganese ion transmembrane transporter activity"/>
    <property type="evidence" value="ECO:0007669"/>
    <property type="project" value="InterPro"/>
</dbReference>
<feature type="transmembrane region" description="Helical" evidence="5">
    <location>
        <begin position="29"/>
        <end position="53"/>
    </location>
</feature>
<evidence type="ECO:0008006" key="8">
    <source>
        <dbReference type="Google" id="ProtNLM"/>
    </source>
</evidence>
<reference evidence="6 7" key="1">
    <citation type="submission" date="2019-12" db="EMBL/GenBank/DDBJ databases">
        <title>Genomic-based taxomic classification of the family Erythrobacteraceae.</title>
        <authorList>
            <person name="Xu L."/>
        </authorList>
    </citation>
    <scope>NUCLEOTIDE SEQUENCE [LARGE SCALE GENOMIC DNA]</scope>
    <source>
        <strain evidence="6 7">SW-109</strain>
    </source>
</reference>
<evidence type="ECO:0000256" key="4">
    <source>
        <dbReference type="ARBA" id="ARBA00023136"/>
    </source>
</evidence>
<dbReference type="RefSeq" id="WP_160731552.1">
    <property type="nucleotide sequence ID" value="NZ_WTYP01000002.1"/>
</dbReference>
<dbReference type="Proteomes" id="UP000471435">
    <property type="component" value="Unassembled WGS sequence"/>
</dbReference>
<dbReference type="GO" id="GO:0012505">
    <property type="term" value="C:endomembrane system"/>
    <property type="evidence" value="ECO:0007669"/>
    <property type="project" value="UniProtKB-SubCell"/>
</dbReference>
<keyword evidence="4 5" id="KW-0472">Membrane</keyword>
<dbReference type="InterPro" id="IPR008217">
    <property type="entry name" value="Ccc1_fam"/>
</dbReference>
<accession>A0A6I4V973</accession>
<comment type="subcellular location">
    <subcellularLocation>
        <location evidence="1">Endomembrane system</location>
        <topology evidence="1">Multi-pass membrane protein</topology>
    </subcellularLocation>
</comment>
<keyword evidence="2 5" id="KW-0812">Transmembrane</keyword>
<keyword evidence="3 5" id="KW-1133">Transmembrane helix</keyword>
<organism evidence="6 7">
    <name type="scientific">Pontixanthobacter luteolus</name>
    <dbReference type="NCBI Taxonomy" id="295089"/>
    <lineage>
        <taxon>Bacteria</taxon>
        <taxon>Pseudomonadati</taxon>
        <taxon>Pseudomonadota</taxon>
        <taxon>Alphaproteobacteria</taxon>
        <taxon>Sphingomonadales</taxon>
        <taxon>Erythrobacteraceae</taxon>
        <taxon>Pontixanthobacter</taxon>
    </lineage>
</organism>
<evidence type="ECO:0000313" key="7">
    <source>
        <dbReference type="Proteomes" id="UP000471435"/>
    </source>
</evidence>
<feature type="transmembrane region" description="Helical" evidence="5">
    <location>
        <begin position="225"/>
        <end position="243"/>
    </location>
</feature>
<dbReference type="EMBL" id="WTYP01000002">
    <property type="protein sequence ID" value="MXP48362.1"/>
    <property type="molecule type" value="Genomic_DNA"/>
</dbReference>
<evidence type="ECO:0000313" key="6">
    <source>
        <dbReference type="EMBL" id="MXP48362.1"/>
    </source>
</evidence>
<dbReference type="GO" id="GO:0030026">
    <property type="term" value="P:intracellular manganese ion homeostasis"/>
    <property type="evidence" value="ECO:0007669"/>
    <property type="project" value="InterPro"/>
</dbReference>
<feature type="transmembrane region" description="Helical" evidence="5">
    <location>
        <begin position="162"/>
        <end position="182"/>
    </location>
</feature>
<protein>
    <recommendedName>
        <fullName evidence="8">VIT family protein</fullName>
    </recommendedName>
</protein>